<protein>
    <submittedName>
        <fullName evidence="2">Putative 1: dienelactone hydrolase</fullName>
    </submittedName>
</protein>
<dbReference type="Pfam" id="PF01738">
    <property type="entry name" value="DLH"/>
    <property type="match status" value="1"/>
</dbReference>
<organism evidence="2 3">
    <name type="scientific">Prochlorococcus marinus str. MIT 9314</name>
    <dbReference type="NCBI Taxonomy" id="167548"/>
    <lineage>
        <taxon>Bacteria</taxon>
        <taxon>Bacillati</taxon>
        <taxon>Cyanobacteriota</taxon>
        <taxon>Cyanophyceae</taxon>
        <taxon>Synechococcales</taxon>
        <taxon>Prochlorococcaceae</taxon>
        <taxon>Prochlorococcus</taxon>
    </lineage>
</organism>
<gene>
    <name evidence="2" type="ORF">EU98_1620</name>
</gene>
<name>A0A0A2AEU5_PROMR</name>
<dbReference type="InterPro" id="IPR051049">
    <property type="entry name" value="Dienelactone_hydrolase-like"/>
</dbReference>
<dbReference type="SUPFAM" id="SSF53474">
    <property type="entry name" value="alpha/beta-Hydrolases"/>
    <property type="match status" value="1"/>
</dbReference>
<dbReference type="Proteomes" id="UP000030533">
    <property type="component" value="Unassembled WGS sequence"/>
</dbReference>
<dbReference type="eggNOG" id="COG0412">
    <property type="taxonomic scope" value="Bacteria"/>
</dbReference>
<evidence type="ECO:0000313" key="2">
    <source>
        <dbReference type="EMBL" id="KGG00091.1"/>
    </source>
</evidence>
<dbReference type="RefSeq" id="WP_032516300.1">
    <property type="nucleotide sequence ID" value="NZ_JNAO01000013.1"/>
</dbReference>
<evidence type="ECO:0000259" key="1">
    <source>
        <dbReference type="Pfam" id="PF01738"/>
    </source>
</evidence>
<dbReference type="InterPro" id="IPR029058">
    <property type="entry name" value="AB_hydrolase_fold"/>
</dbReference>
<proteinExistence type="predicted"/>
<keyword evidence="2" id="KW-0378">Hydrolase</keyword>
<sequence>MKREWTNVYSGDLPLRSWWVDSGSDCENISIVLPEVFGINHWIRSFSEKLASKKVPVLALPLYGRTAPKLELGYSEKELKLGRHHKNLTTFKNIIKDVSAAINWVQEKYPKKKISIIGFCFGGHAALIAASLKGIESTFCFYGAGVTVPRTDTNFAPIDLLEKVSGKLNFICGSSDDLIPIEDRLLIEKRFKKVDPLKERFIYVEVKGADHGFMCDQRESFNKDAYLIGWNLLMKEFY</sequence>
<dbReference type="PANTHER" id="PTHR46623">
    <property type="entry name" value="CARBOXYMETHYLENEBUTENOLIDASE-RELATED"/>
    <property type="match status" value="1"/>
</dbReference>
<dbReference type="Gene3D" id="3.40.50.1820">
    <property type="entry name" value="alpha/beta hydrolase"/>
    <property type="match status" value="1"/>
</dbReference>
<dbReference type="AlphaFoldDB" id="A0A0A2AEU5"/>
<dbReference type="PANTHER" id="PTHR46623:SF6">
    <property type="entry name" value="ALPHA_BETA-HYDROLASES SUPERFAMILY PROTEIN"/>
    <property type="match status" value="1"/>
</dbReference>
<dbReference type="GO" id="GO:0016787">
    <property type="term" value="F:hydrolase activity"/>
    <property type="evidence" value="ECO:0007669"/>
    <property type="project" value="UniProtKB-KW"/>
</dbReference>
<reference evidence="3" key="1">
    <citation type="journal article" date="2014" name="Sci. Data">
        <title>Genomes of diverse isolates of the marine cyanobacterium Prochlorococcus.</title>
        <authorList>
            <person name="Biller S."/>
            <person name="Berube P."/>
            <person name="Thompson J."/>
            <person name="Kelly L."/>
            <person name="Roggensack S."/>
            <person name="Awad L."/>
            <person name="Roache-Johnson K."/>
            <person name="Ding H."/>
            <person name="Giovannoni S.J."/>
            <person name="Moore L.R."/>
            <person name="Chisholm S.W."/>
        </authorList>
    </citation>
    <scope>NUCLEOTIDE SEQUENCE [LARGE SCALE GENOMIC DNA]</scope>
    <source>
        <strain evidence="3">MIT 9314</strain>
    </source>
</reference>
<dbReference type="EMBL" id="JNAO01000013">
    <property type="protein sequence ID" value="KGG00091.1"/>
    <property type="molecule type" value="Genomic_DNA"/>
</dbReference>
<feature type="domain" description="Dienelactone hydrolase" evidence="1">
    <location>
        <begin position="31"/>
        <end position="234"/>
    </location>
</feature>
<comment type="caution">
    <text evidence="2">The sequence shown here is derived from an EMBL/GenBank/DDBJ whole genome shotgun (WGS) entry which is preliminary data.</text>
</comment>
<accession>A0A0A2AEU5</accession>
<dbReference type="InterPro" id="IPR002925">
    <property type="entry name" value="Dienelactn_hydro"/>
</dbReference>
<evidence type="ECO:0000313" key="3">
    <source>
        <dbReference type="Proteomes" id="UP000030533"/>
    </source>
</evidence>
<dbReference type="STRING" id="167548.EU98_1620"/>